<feature type="compositionally biased region" description="Basic and acidic residues" evidence="1">
    <location>
        <begin position="872"/>
        <end position="882"/>
    </location>
</feature>
<feature type="compositionally biased region" description="Polar residues" evidence="1">
    <location>
        <begin position="335"/>
        <end position="349"/>
    </location>
</feature>
<evidence type="ECO:0000313" key="2">
    <source>
        <dbReference type="EMBL" id="GCF01152.1"/>
    </source>
</evidence>
<protein>
    <submittedName>
        <fullName evidence="2">Uncharacterized protein</fullName>
    </submittedName>
</protein>
<dbReference type="Proteomes" id="UP000301737">
    <property type="component" value="Unassembled WGS sequence"/>
</dbReference>
<feature type="compositionally biased region" description="Basic and acidic residues" evidence="1">
    <location>
        <begin position="596"/>
        <end position="617"/>
    </location>
</feature>
<feature type="compositionally biased region" description="Low complexity" evidence="1">
    <location>
        <begin position="316"/>
        <end position="327"/>
    </location>
</feature>
<feature type="region of interest" description="Disordered" evidence="1">
    <location>
        <begin position="759"/>
        <end position="792"/>
    </location>
</feature>
<feature type="region of interest" description="Disordered" evidence="1">
    <location>
        <begin position="242"/>
        <end position="276"/>
    </location>
</feature>
<gene>
    <name evidence="2" type="ORF">ZYGM_001978</name>
</gene>
<feature type="compositionally biased region" description="Acidic residues" evidence="1">
    <location>
        <begin position="253"/>
        <end position="272"/>
    </location>
</feature>
<feature type="region of interest" description="Disordered" evidence="1">
    <location>
        <begin position="508"/>
        <end position="673"/>
    </location>
</feature>
<comment type="caution">
    <text evidence="2">The sequence shown here is derived from an EMBL/GenBank/DDBJ whole genome shotgun (WGS) entry which is preliminary data.</text>
</comment>
<sequence>MVDEQATLQGVHPILRNPDLPNRTSSPGSMSPRSQVRFSVPDINIMNQSEASVSESPSKIVFPKGFEEDSAYESANEDVSEGLRNLGKEGHFMDMHSRVMIDVPEEIWDFHTRKRIPKHRRSRSTGDQSTYSGSSNDDPGMSRSLQSIIVDTLDSMGKFKERYREANSDFEDSSGISQVSPLNIRGEASYDLYLTPYSSLNNYNVPIPLEISLPPYLSPKNKDRKRNSLIFDGKCYSPFNPDSCESSIKADGEDGDKSDEDSDLSAEAEDSISADSIPSAVHDISFDVNSLNDVDQELGIDQDANVNLKVQRKNLKSQSPSKLSPLTKKSHAKSISRNLNNQQVPNLSPVQGPELNGEPPLDEEGIEEDQEESGQEALAPVLSRQSLDILETPSKQIHIPDFDIDSTPATSTAGSLKFFDTPEDNAEEINPKPNREMGNLNMEFKFPALPPKEDEDFIKTDASPTDAQFEARRNKLIRQKVLTPGGRRHMHNRSKSMHNVEDMFAAASGPPTIAETPGRSPLRQDNPPHENAVFFEADKQKEQDSATGSPQGFTEGEYSLPITPTPFSRYNSDLPFTPSLNDKSKNELSMLSTAFSRREREKPFTPTPFEEHAHEVDVTPESELYEERGEESDPSSIYEAVHAPQRQPSCELHEPTVSQEGYASQNQSNYNKTDESLKIISENKLDRNDFDFSNEVENNDVASSTPVKQKLPSLPEPFPVRPMTSFQSFTGPVIPPENEYENIVSIPPERNKVNYNLLSPRRSLSNNGSNSSGNSQFSKQTVQSSRTSYPTEREVINPYIENLKKSDLPNQFAYSPELTSNDALEYKGRSIPAFDPDNANVPSLGQNDRYKQHLHGQQPDISVDDSMIKIPKKPEGGSRDLDLPACRLQSSTFRNDYNGESYSEPKNSLQLQNDLPGSFHALHKPIQLPVMGKVYDSESHGMRQDYQSINQQFKKDNSKEIAGLVSDNRRLTSNDDFLDVLETLNNMSPSSQMSKEFSSKEPSHYALPETPLKSKGNTATDDGYHTEYEERDGKLVEVVVLDDDSNEGIYQKDGVDSVLSPKKFPQCKSPNRNHQEILKMCEDTATHAKKVILQLVDNKHGKKEKKNFSNKRLSRPPPPVTTKEIPQDVRLLPRQKNSRVGNFIIGQDHYLKNLQRAMKPKAHPL</sequence>
<feature type="compositionally biased region" description="Polar residues" evidence="1">
    <location>
        <begin position="776"/>
        <end position="790"/>
    </location>
</feature>
<keyword evidence="3" id="KW-1185">Reference proteome</keyword>
<dbReference type="EMBL" id="BIMX01000027">
    <property type="protein sequence ID" value="GCF01152.1"/>
    <property type="molecule type" value="Genomic_DNA"/>
</dbReference>
<name>A0A4C2EB71_9SACH</name>
<accession>A0A4C2EB71</accession>
<feature type="region of interest" description="Disordered" evidence="1">
    <location>
        <begin position="700"/>
        <end position="719"/>
    </location>
</feature>
<feature type="region of interest" description="Disordered" evidence="1">
    <location>
        <begin position="855"/>
        <end position="883"/>
    </location>
</feature>
<feature type="region of interest" description="Disordered" evidence="1">
    <location>
        <begin position="1099"/>
        <end position="1124"/>
    </location>
</feature>
<feature type="compositionally biased region" description="Acidic residues" evidence="1">
    <location>
        <begin position="360"/>
        <end position="374"/>
    </location>
</feature>
<feature type="region of interest" description="Disordered" evidence="1">
    <location>
        <begin position="116"/>
        <end position="143"/>
    </location>
</feature>
<feature type="compositionally biased region" description="Polar residues" evidence="1">
    <location>
        <begin position="22"/>
        <end position="35"/>
    </location>
</feature>
<reference evidence="2 3" key="1">
    <citation type="submission" date="2019-01" db="EMBL/GenBank/DDBJ databases">
        <title>Draft Genome Sequencing of Zygosaccharomyces mellis Ca-7.</title>
        <authorList>
            <person name="Shiwa Y."/>
            <person name="Kanesaki Y."/>
            <person name="Ishige T."/>
            <person name="Mura K."/>
            <person name="Hori T."/>
            <person name="Tamura T."/>
        </authorList>
    </citation>
    <scope>NUCLEOTIDE SEQUENCE [LARGE SCALE GENOMIC DNA]</scope>
    <source>
        <strain evidence="2 3">Ca-7</strain>
    </source>
</reference>
<feature type="compositionally biased region" description="Acidic residues" evidence="1">
    <location>
        <begin position="618"/>
        <end position="633"/>
    </location>
</feature>
<organism evidence="2 3">
    <name type="scientific">Zygosaccharomyces mellis</name>
    <dbReference type="NCBI Taxonomy" id="42258"/>
    <lineage>
        <taxon>Eukaryota</taxon>
        <taxon>Fungi</taxon>
        <taxon>Dikarya</taxon>
        <taxon>Ascomycota</taxon>
        <taxon>Saccharomycotina</taxon>
        <taxon>Saccharomycetes</taxon>
        <taxon>Saccharomycetales</taxon>
        <taxon>Saccharomycetaceae</taxon>
        <taxon>Zygosaccharomyces</taxon>
    </lineage>
</organism>
<dbReference type="AlphaFoldDB" id="A0A4C2EB71"/>
<feature type="region of interest" description="Disordered" evidence="1">
    <location>
        <begin position="414"/>
        <end position="493"/>
    </location>
</feature>
<feature type="compositionally biased region" description="Polar residues" evidence="1">
    <location>
        <begin position="656"/>
        <end position="671"/>
    </location>
</feature>
<proteinExistence type="predicted"/>
<feature type="compositionally biased region" description="Polar residues" evidence="1">
    <location>
        <begin position="125"/>
        <end position="143"/>
    </location>
</feature>
<feature type="compositionally biased region" description="Basic residues" evidence="1">
    <location>
        <begin position="1100"/>
        <end position="1114"/>
    </location>
</feature>
<feature type="region of interest" description="Disordered" evidence="1">
    <location>
        <begin position="311"/>
        <end position="382"/>
    </location>
</feature>
<dbReference type="OrthoDB" id="4069593at2759"/>
<evidence type="ECO:0000313" key="3">
    <source>
        <dbReference type="Proteomes" id="UP000301737"/>
    </source>
</evidence>
<feature type="region of interest" description="Disordered" evidence="1">
    <location>
        <begin position="988"/>
        <end position="1020"/>
    </location>
</feature>
<feature type="compositionally biased region" description="Low complexity" evidence="1">
    <location>
        <begin position="759"/>
        <end position="775"/>
    </location>
</feature>
<feature type="region of interest" description="Disordered" evidence="1">
    <location>
        <begin position="1"/>
        <end position="35"/>
    </location>
</feature>
<evidence type="ECO:0000256" key="1">
    <source>
        <dbReference type="SAM" id="MobiDB-lite"/>
    </source>
</evidence>